<dbReference type="PANTHER" id="PTHR46599">
    <property type="entry name" value="PIGGYBAC TRANSPOSABLE ELEMENT-DERIVED PROTEIN 4"/>
    <property type="match status" value="1"/>
</dbReference>
<dbReference type="AlphaFoldDB" id="A0A834J5V9"/>
<dbReference type="EMBL" id="JACSDZ010000020">
    <property type="protein sequence ID" value="KAF7382536.1"/>
    <property type="molecule type" value="Genomic_DNA"/>
</dbReference>
<gene>
    <name evidence="2" type="ORF">HZH68_015455</name>
</gene>
<comment type="caution">
    <text evidence="2">The sequence shown here is derived from an EMBL/GenBank/DDBJ whole genome shotgun (WGS) entry which is preliminary data.</text>
</comment>
<evidence type="ECO:0000313" key="3">
    <source>
        <dbReference type="Proteomes" id="UP000617340"/>
    </source>
</evidence>
<organism evidence="2 3">
    <name type="scientific">Vespula germanica</name>
    <name type="common">German yellow jacket</name>
    <name type="synonym">Paravespula germanica</name>
    <dbReference type="NCBI Taxonomy" id="30212"/>
    <lineage>
        <taxon>Eukaryota</taxon>
        <taxon>Metazoa</taxon>
        <taxon>Ecdysozoa</taxon>
        <taxon>Arthropoda</taxon>
        <taxon>Hexapoda</taxon>
        <taxon>Insecta</taxon>
        <taxon>Pterygota</taxon>
        <taxon>Neoptera</taxon>
        <taxon>Endopterygota</taxon>
        <taxon>Hymenoptera</taxon>
        <taxon>Apocrita</taxon>
        <taxon>Aculeata</taxon>
        <taxon>Vespoidea</taxon>
        <taxon>Vespidae</taxon>
        <taxon>Vespinae</taxon>
        <taxon>Vespula</taxon>
    </lineage>
</organism>
<protein>
    <recommendedName>
        <fullName evidence="1">PiggyBac transposable element-derived protein domain-containing protein</fullName>
    </recommendedName>
</protein>
<feature type="domain" description="PiggyBac transposable element-derived protein" evidence="1">
    <location>
        <begin position="3"/>
        <end position="175"/>
    </location>
</feature>
<name>A0A834J5V9_VESGE</name>
<dbReference type="Proteomes" id="UP000617340">
    <property type="component" value="Unassembled WGS sequence"/>
</dbReference>
<proteinExistence type="predicted"/>
<sequence length="187" mass="21594">MNRFIGNNQNNYKPDMNLTVDEQLFPTKVRCKFTHYIVYISKPDKFGIKFVLASDANSKYIIKNFSYLGKEESRSLSIPFGEFVVLQIVEALTRCWRHVTTEDNFFTSASLATKLLAKRITLFGTIRGNRRELPKLAKSAKDKMERFSTVLYKSNNFTLTIYKSKPSKNVTILTSNQKIVEIDNGRK</sequence>
<keyword evidence="3" id="KW-1185">Reference proteome</keyword>
<dbReference type="Pfam" id="PF13843">
    <property type="entry name" value="DDE_Tnp_1_7"/>
    <property type="match status" value="1"/>
</dbReference>
<accession>A0A834J5V9</accession>
<dbReference type="PANTHER" id="PTHR46599:SF6">
    <property type="entry name" value="DUAL SPECIFICITY PHOSPHATASE 26"/>
    <property type="match status" value="1"/>
</dbReference>
<evidence type="ECO:0000313" key="2">
    <source>
        <dbReference type="EMBL" id="KAF7382536.1"/>
    </source>
</evidence>
<evidence type="ECO:0000259" key="1">
    <source>
        <dbReference type="Pfam" id="PF13843"/>
    </source>
</evidence>
<dbReference type="InterPro" id="IPR029526">
    <property type="entry name" value="PGBD"/>
</dbReference>
<reference evidence="2" key="1">
    <citation type="journal article" date="2020" name="G3 (Bethesda)">
        <title>High-Quality Assemblies for Three Invasive Social Wasps from the &lt;i&gt;Vespula&lt;/i&gt; Genus.</title>
        <authorList>
            <person name="Harrop T.W.R."/>
            <person name="Guhlin J."/>
            <person name="McLaughlin G.M."/>
            <person name="Permina E."/>
            <person name="Stockwell P."/>
            <person name="Gilligan J."/>
            <person name="Le Lec M.F."/>
            <person name="Gruber M.A.M."/>
            <person name="Quinn O."/>
            <person name="Lovegrove M."/>
            <person name="Duncan E.J."/>
            <person name="Remnant E.J."/>
            <person name="Van Eeckhoven J."/>
            <person name="Graham B."/>
            <person name="Knapp R.A."/>
            <person name="Langford K.W."/>
            <person name="Kronenberg Z."/>
            <person name="Press M.O."/>
            <person name="Eacker S.M."/>
            <person name="Wilson-Rankin E.E."/>
            <person name="Purcell J."/>
            <person name="Lester P.J."/>
            <person name="Dearden P.K."/>
        </authorList>
    </citation>
    <scope>NUCLEOTIDE SEQUENCE</scope>
    <source>
        <strain evidence="2">Linc-1</strain>
    </source>
</reference>